<dbReference type="GO" id="GO:0016860">
    <property type="term" value="F:intramolecular oxidoreductase activity"/>
    <property type="evidence" value="ECO:0007669"/>
    <property type="project" value="UniProtKB-ARBA"/>
</dbReference>
<organism evidence="4 5">
    <name type="scientific">Gandjariella thermophila</name>
    <dbReference type="NCBI Taxonomy" id="1931992"/>
    <lineage>
        <taxon>Bacteria</taxon>
        <taxon>Bacillati</taxon>
        <taxon>Actinomycetota</taxon>
        <taxon>Actinomycetes</taxon>
        <taxon>Pseudonocardiales</taxon>
        <taxon>Pseudonocardiaceae</taxon>
        <taxon>Gandjariella</taxon>
    </lineage>
</organism>
<sequence>MLCCHRGVVDVLVAGGGPAGWAVAASCAARGLSTTLVDEDPWRDWPATYAAWADELPADLPAAAVAARPAVVRAVAAADHRITREYLVLRNAGLRDHLTHPDVRVRAGRVVGAEHGRSGSTVRLADGHRLAAAVVVDASGVRRALTGGRPRRPPAEQTAAGLVLPATAVYPVLGPGEALLMDWTHPAGPAGDAATFLYAVPLAAGRVLVEETSLARRPGLPREVLRDRLRMRLGALGVPVADAMAEEHVRIPLDLPLPRPGRAVPFGVAAGMVHPATGYHVASALRTAPAVAAAVATGLRHGPAAAARVAWHAVWPPAALAVHALRRRGLAALLAVPPREVPAFFELFFRLAEDHQRAYLSGRTDLAGTAGAMAALFAAAGWPLRGRLAWPGPHRTHR</sequence>
<accession>A0A4D4J384</accession>
<evidence type="ECO:0000313" key="5">
    <source>
        <dbReference type="Proteomes" id="UP000298860"/>
    </source>
</evidence>
<evidence type="ECO:0000256" key="2">
    <source>
        <dbReference type="ARBA" id="ARBA00022746"/>
    </source>
</evidence>
<keyword evidence="5" id="KW-1185">Reference proteome</keyword>
<dbReference type="InterPro" id="IPR010108">
    <property type="entry name" value="Lycopene_cyclase_b/e"/>
</dbReference>
<dbReference type="NCBIfam" id="TIGR01790">
    <property type="entry name" value="carotene-cycl"/>
    <property type="match status" value="1"/>
</dbReference>
<keyword evidence="3" id="KW-0520">NAD</keyword>
<dbReference type="PROSITE" id="PS51257">
    <property type="entry name" value="PROKAR_LIPOPROTEIN"/>
    <property type="match status" value="1"/>
</dbReference>
<keyword evidence="2" id="KW-0125">Carotenoid biosynthesis</keyword>
<dbReference type="AlphaFoldDB" id="A0A4D4J384"/>
<reference evidence="5" key="1">
    <citation type="submission" date="2019-04" db="EMBL/GenBank/DDBJ databases">
        <title>Draft genome sequence of Pseudonocardiaceae bacterium SL3-2-4.</title>
        <authorList>
            <person name="Ningsih F."/>
            <person name="Yokota A."/>
            <person name="Sakai Y."/>
            <person name="Nanatani K."/>
            <person name="Yabe S."/>
            <person name="Oetari A."/>
            <person name="Sjamsuridzal W."/>
        </authorList>
    </citation>
    <scope>NUCLEOTIDE SEQUENCE [LARGE SCALE GENOMIC DNA]</scope>
    <source>
        <strain evidence="5">SL3-2-4</strain>
    </source>
</reference>
<comment type="caution">
    <text evidence="4">The sequence shown here is derived from an EMBL/GenBank/DDBJ whole genome shotgun (WGS) entry which is preliminary data.</text>
</comment>
<evidence type="ECO:0000256" key="3">
    <source>
        <dbReference type="ARBA" id="ARBA00023027"/>
    </source>
</evidence>
<dbReference type="EMBL" id="BJFL01000002">
    <property type="protein sequence ID" value="GDY28946.1"/>
    <property type="molecule type" value="Genomic_DNA"/>
</dbReference>
<dbReference type="InterPro" id="IPR036188">
    <property type="entry name" value="FAD/NAD-bd_sf"/>
</dbReference>
<name>A0A4D4J384_9PSEU</name>
<evidence type="ECO:0000256" key="1">
    <source>
        <dbReference type="ARBA" id="ARBA00006599"/>
    </source>
</evidence>
<dbReference type="SUPFAM" id="SSF51905">
    <property type="entry name" value="FAD/NAD(P)-binding domain"/>
    <property type="match status" value="1"/>
</dbReference>
<proteinExistence type="inferred from homology"/>
<dbReference type="PANTHER" id="PTHR39757">
    <property type="match status" value="1"/>
</dbReference>
<evidence type="ECO:0000313" key="4">
    <source>
        <dbReference type="EMBL" id="GDY28946.1"/>
    </source>
</evidence>
<comment type="similarity">
    <text evidence="1">Belongs to the lycopene cyclase family.</text>
</comment>
<dbReference type="Proteomes" id="UP000298860">
    <property type="component" value="Unassembled WGS sequence"/>
</dbReference>
<dbReference type="Pfam" id="PF05834">
    <property type="entry name" value="Lycopene_cycl"/>
    <property type="match status" value="1"/>
</dbReference>
<dbReference type="PANTHER" id="PTHR39757:SF5">
    <property type="entry name" value="OS02G0190600 PROTEIN"/>
    <property type="match status" value="1"/>
</dbReference>
<gene>
    <name evidence="4" type="ORF">GTS_05790</name>
</gene>
<dbReference type="GO" id="GO:0016705">
    <property type="term" value="F:oxidoreductase activity, acting on paired donors, with incorporation or reduction of molecular oxygen"/>
    <property type="evidence" value="ECO:0007669"/>
    <property type="project" value="InterPro"/>
</dbReference>
<protein>
    <submittedName>
        <fullName evidence="4">Putative carotenoid cyclase</fullName>
    </submittedName>
</protein>
<dbReference type="GO" id="GO:0016117">
    <property type="term" value="P:carotenoid biosynthetic process"/>
    <property type="evidence" value="ECO:0007669"/>
    <property type="project" value="UniProtKB-KW"/>
</dbReference>
<dbReference type="Gene3D" id="3.50.50.60">
    <property type="entry name" value="FAD/NAD(P)-binding domain"/>
    <property type="match status" value="1"/>
</dbReference>